<evidence type="ECO:0000256" key="4">
    <source>
        <dbReference type="ARBA" id="ARBA00022692"/>
    </source>
</evidence>
<dbReference type="Proteomes" id="UP000054937">
    <property type="component" value="Unassembled WGS sequence"/>
</dbReference>
<dbReference type="InterPro" id="IPR039421">
    <property type="entry name" value="Type_1_exporter"/>
</dbReference>
<comment type="similarity">
    <text evidence="2">Belongs to the ABC transporter superfamily. ABCB family. Multidrug resistance exporter (TC 3.A.1.201) subfamily.</text>
</comment>
<gene>
    <name evidence="14" type="ORF">PPERSA_03897</name>
</gene>
<feature type="transmembrane region" description="Helical" evidence="11">
    <location>
        <begin position="12"/>
        <end position="37"/>
    </location>
</feature>
<dbReference type="FunFam" id="3.40.50.300:FF:000240">
    <property type="entry name" value="ABC transporter B family member 20"/>
    <property type="match status" value="1"/>
</dbReference>
<keyword evidence="7" id="KW-0067">ATP-binding</keyword>
<evidence type="ECO:0000313" key="15">
    <source>
        <dbReference type="Proteomes" id="UP000054937"/>
    </source>
</evidence>
<keyword evidence="14" id="KW-0378">Hydrolase</keyword>
<evidence type="ECO:0000256" key="10">
    <source>
        <dbReference type="ARBA" id="ARBA00023180"/>
    </source>
</evidence>
<proteinExistence type="inferred from homology"/>
<dbReference type="GO" id="GO:0016887">
    <property type="term" value="F:ATP hydrolysis activity"/>
    <property type="evidence" value="ECO:0007669"/>
    <property type="project" value="InterPro"/>
</dbReference>
<evidence type="ECO:0000256" key="1">
    <source>
        <dbReference type="ARBA" id="ARBA00004141"/>
    </source>
</evidence>
<evidence type="ECO:0000256" key="9">
    <source>
        <dbReference type="ARBA" id="ARBA00023136"/>
    </source>
</evidence>
<protein>
    <submittedName>
        <fullName evidence="14">p-loop containing nucleoside triphosphate hydrolase</fullName>
    </submittedName>
</protein>
<evidence type="ECO:0000256" key="3">
    <source>
        <dbReference type="ARBA" id="ARBA00022448"/>
    </source>
</evidence>
<dbReference type="InterPro" id="IPR003439">
    <property type="entry name" value="ABC_transporter-like_ATP-bd"/>
</dbReference>
<comment type="caution">
    <text evidence="14">The sequence shown here is derived from an EMBL/GenBank/DDBJ whole genome shotgun (WGS) entry which is preliminary data.</text>
</comment>
<dbReference type="SUPFAM" id="SSF90123">
    <property type="entry name" value="ABC transporter transmembrane region"/>
    <property type="match status" value="1"/>
</dbReference>
<dbReference type="GO" id="GO:0090374">
    <property type="term" value="P:oligopeptide export from mitochondrion"/>
    <property type="evidence" value="ECO:0007669"/>
    <property type="project" value="TreeGrafter"/>
</dbReference>
<dbReference type="Pfam" id="PF00005">
    <property type="entry name" value="ABC_tran"/>
    <property type="match status" value="1"/>
</dbReference>
<name>A0A0V0Q9C0_PSEPJ</name>
<keyword evidence="8 11" id="KW-1133">Transmembrane helix</keyword>
<dbReference type="PROSITE" id="PS00211">
    <property type="entry name" value="ABC_TRANSPORTER_1"/>
    <property type="match status" value="1"/>
</dbReference>
<evidence type="ECO:0000256" key="5">
    <source>
        <dbReference type="ARBA" id="ARBA00022737"/>
    </source>
</evidence>
<dbReference type="GO" id="GO:0005743">
    <property type="term" value="C:mitochondrial inner membrane"/>
    <property type="evidence" value="ECO:0007669"/>
    <property type="project" value="TreeGrafter"/>
</dbReference>
<dbReference type="Gene3D" id="3.40.50.300">
    <property type="entry name" value="P-loop containing nucleotide triphosphate hydrolases"/>
    <property type="match status" value="1"/>
</dbReference>
<dbReference type="PROSITE" id="PS50893">
    <property type="entry name" value="ABC_TRANSPORTER_2"/>
    <property type="match status" value="1"/>
</dbReference>
<sequence>MINKDERAFMFLGGICSFTAGTCYPVSAIFLGELLYILISYGYIPDEEFRKKRDENALGFVIIAIVSFISNCLQFASWKKVGEGLTFKLRKLGFQKILNMRASWLDEPENSPGTLSSRLGSDTQIVNGITSTVVNIQISNLGALVSGLCIGFIYEWRTTLVALGCFPIIAVAGALQAKFVQGFSEQTDAGYKNSGNLIQEAVINMRTVISFGNQDAFLKSYDKRLELPQKIIEPKAHNAGFFFGLSQFLQFITYGLVIFIGAVFVKEFGVDTKNMYIAVFSVMNAAVGAGNNNAFMTDIGTAYNAAKNLLNLLDEKDENQLHKEEIFDPISDFSKFKGEIEFKDVVFKYPTRNKYVLNGISFKISPGQKCAFVGPSGCGKSTIMQILLRFYEIEAGSISIDGLDYKKYDIQGLRAQYGFVGQEPILFQGTIKENIIYNTQNTTQSQLDLVAEQANAKKFIENNEFEGEIDEKQNLGQGYNRQVGSKGNFLSGGQKQRIAIARAIIKQPKILLLDEATSALDNKNEQLVQQSLDKLMEGKTTLSIAHRISTIKDSDQIFVFEAGLIVEKGKYQDLIAKKGYFYRLERGDIK</sequence>
<keyword evidence="15" id="KW-1185">Reference proteome</keyword>
<feature type="domain" description="ABC transporter" evidence="12">
    <location>
        <begin position="340"/>
        <end position="587"/>
    </location>
</feature>
<dbReference type="InterPro" id="IPR027417">
    <property type="entry name" value="P-loop_NTPase"/>
</dbReference>
<dbReference type="Pfam" id="PF00664">
    <property type="entry name" value="ABC_membrane"/>
    <property type="match status" value="1"/>
</dbReference>
<keyword evidence="5" id="KW-0677">Repeat</keyword>
<dbReference type="PANTHER" id="PTHR43394:SF18">
    <property type="entry name" value="ABC TRANSPORTER B FAMILY MEMBER 11-LIKE"/>
    <property type="match status" value="1"/>
</dbReference>
<feature type="transmembrane region" description="Helical" evidence="11">
    <location>
        <begin position="239"/>
        <end position="265"/>
    </location>
</feature>
<evidence type="ECO:0000313" key="14">
    <source>
        <dbReference type="EMBL" id="KRW98762.1"/>
    </source>
</evidence>
<keyword evidence="9 11" id="KW-0472">Membrane</keyword>
<feature type="transmembrane region" description="Helical" evidence="11">
    <location>
        <begin position="57"/>
        <end position="78"/>
    </location>
</feature>
<dbReference type="Gene3D" id="1.20.1560.10">
    <property type="entry name" value="ABC transporter type 1, transmembrane domain"/>
    <property type="match status" value="1"/>
</dbReference>
<dbReference type="GO" id="GO:0015421">
    <property type="term" value="F:ABC-type oligopeptide transporter activity"/>
    <property type="evidence" value="ECO:0007669"/>
    <property type="project" value="TreeGrafter"/>
</dbReference>
<organism evidence="14 15">
    <name type="scientific">Pseudocohnilembus persalinus</name>
    <name type="common">Ciliate</name>
    <dbReference type="NCBI Taxonomy" id="266149"/>
    <lineage>
        <taxon>Eukaryota</taxon>
        <taxon>Sar</taxon>
        <taxon>Alveolata</taxon>
        <taxon>Ciliophora</taxon>
        <taxon>Intramacronucleata</taxon>
        <taxon>Oligohymenophorea</taxon>
        <taxon>Scuticociliatia</taxon>
        <taxon>Philasterida</taxon>
        <taxon>Pseudocohnilembidae</taxon>
        <taxon>Pseudocohnilembus</taxon>
    </lineage>
</organism>
<dbReference type="CDD" id="cd18578">
    <property type="entry name" value="ABC_6TM_Pgp_ABCB1_D2_like"/>
    <property type="match status" value="1"/>
</dbReference>
<keyword evidence="10" id="KW-0325">Glycoprotein</keyword>
<dbReference type="AlphaFoldDB" id="A0A0V0Q9C0"/>
<comment type="subcellular location">
    <subcellularLocation>
        <location evidence="1">Membrane</location>
        <topology evidence="1">Multi-pass membrane protein</topology>
    </subcellularLocation>
</comment>
<dbReference type="SMART" id="SM00382">
    <property type="entry name" value="AAA"/>
    <property type="match status" value="1"/>
</dbReference>
<dbReference type="PROSITE" id="PS50929">
    <property type="entry name" value="ABC_TM1F"/>
    <property type="match status" value="1"/>
</dbReference>
<keyword evidence="4 11" id="KW-0812">Transmembrane</keyword>
<dbReference type="InterPro" id="IPR011527">
    <property type="entry name" value="ABC1_TM_dom"/>
</dbReference>
<evidence type="ECO:0000256" key="11">
    <source>
        <dbReference type="SAM" id="Phobius"/>
    </source>
</evidence>
<keyword evidence="3" id="KW-0813">Transport</keyword>
<dbReference type="InterPro" id="IPR036640">
    <property type="entry name" value="ABC1_TM_sf"/>
</dbReference>
<reference evidence="14 15" key="1">
    <citation type="journal article" date="2015" name="Sci. Rep.">
        <title>Genome of the facultative scuticociliatosis pathogen Pseudocohnilembus persalinus provides insight into its virulence through horizontal gene transfer.</title>
        <authorList>
            <person name="Xiong J."/>
            <person name="Wang G."/>
            <person name="Cheng J."/>
            <person name="Tian M."/>
            <person name="Pan X."/>
            <person name="Warren A."/>
            <person name="Jiang C."/>
            <person name="Yuan D."/>
            <person name="Miao W."/>
        </authorList>
    </citation>
    <scope>NUCLEOTIDE SEQUENCE [LARGE SCALE GENOMIC DNA]</scope>
    <source>
        <strain evidence="14">36N120E</strain>
    </source>
</reference>
<dbReference type="OrthoDB" id="6500128at2759"/>
<keyword evidence="6" id="KW-0547">Nucleotide-binding</keyword>
<dbReference type="InterPro" id="IPR003593">
    <property type="entry name" value="AAA+_ATPase"/>
</dbReference>
<evidence type="ECO:0000256" key="6">
    <source>
        <dbReference type="ARBA" id="ARBA00022741"/>
    </source>
</evidence>
<dbReference type="SUPFAM" id="SSF52540">
    <property type="entry name" value="P-loop containing nucleoside triphosphate hydrolases"/>
    <property type="match status" value="1"/>
</dbReference>
<dbReference type="InterPro" id="IPR017871">
    <property type="entry name" value="ABC_transporter-like_CS"/>
</dbReference>
<accession>A0A0V0Q9C0</accession>
<evidence type="ECO:0000259" key="12">
    <source>
        <dbReference type="PROSITE" id="PS50893"/>
    </source>
</evidence>
<dbReference type="GO" id="GO:0005524">
    <property type="term" value="F:ATP binding"/>
    <property type="evidence" value="ECO:0007669"/>
    <property type="project" value="UniProtKB-KW"/>
</dbReference>
<evidence type="ECO:0000256" key="8">
    <source>
        <dbReference type="ARBA" id="ARBA00022989"/>
    </source>
</evidence>
<evidence type="ECO:0000259" key="13">
    <source>
        <dbReference type="PROSITE" id="PS50929"/>
    </source>
</evidence>
<feature type="domain" description="ABC transmembrane type-1" evidence="13">
    <location>
        <begin position="11"/>
        <end position="286"/>
    </location>
</feature>
<dbReference type="OMA" id="ENNEFEG"/>
<dbReference type="InParanoid" id="A0A0V0Q9C0"/>
<evidence type="ECO:0000256" key="7">
    <source>
        <dbReference type="ARBA" id="ARBA00022840"/>
    </source>
</evidence>
<dbReference type="PANTHER" id="PTHR43394">
    <property type="entry name" value="ATP-DEPENDENT PERMEASE MDL1, MITOCHONDRIAL"/>
    <property type="match status" value="1"/>
</dbReference>
<dbReference type="EMBL" id="LDAU01000231">
    <property type="protein sequence ID" value="KRW98762.1"/>
    <property type="molecule type" value="Genomic_DNA"/>
</dbReference>
<evidence type="ECO:0000256" key="2">
    <source>
        <dbReference type="ARBA" id="ARBA00007577"/>
    </source>
</evidence>